<accession>A0A1M6KIL7</accession>
<evidence type="ECO:0000313" key="1">
    <source>
        <dbReference type="EMBL" id="SHJ58802.1"/>
    </source>
</evidence>
<dbReference type="RefSeq" id="WP_073146730.1">
    <property type="nucleotide sequence ID" value="NZ_FRAG01000003.1"/>
</dbReference>
<evidence type="ECO:0000313" key="2">
    <source>
        <dbReference type="Proteomes" id="UP000184465"/>
    </source>
</evidence>
<organism evidence="1 2">
    <name type="scientific">Paramaledivibacter caminithermalis (strain DSM 15212 / CIP 107654 / DViRD3)</name>
    <name type="common">Clostridium caminithermale</name>
    <dbReference type="NCBI Taxonomy" id="1121301"/>
    <lineage>
        <taxon>Bacteria</taxon>
        <taxon>Bacillati</taxon>
        <taxon>Bacillota</taxon>
        <taxon>Clostridia</taxon>
        <taxon>Peptostreptococcales</taxon>
        <taxon>Caminicellaceae</taxon>
        <taxon>Paramaledivibacter</taxon>
    </lineage>
</organism>
<gene>
    <name evidence="1" type="ORF">SAMN02745912_00419</name>
</gene>
<sequence length="71" mass="7729">MSSRTVRYGQNGIGDIGNGQYVQLDQTKEKHPSSNSFSYTVSFDPVLSAHNYSYVAGCTTECTLKRGTSST</sequence>
<keyword evidence="2" id="KW-1185">Reference proteome</keyword>
<dbReference type="EMBL" id="FRAG01000003">
    <property type="protein sequence ID" value="SHJ58802.1"/>
    <property type="molecule type" value="Genomic_DNA"/>
</dbReference>
<dbReference type="AlphaFoldDB" id="A0A1M6KIL7"/>
<name>A0A1M6KIL7_PARC5</name>
<dbReference type="Proteomes" id="UP000184465">
    <property type="component" value="Unassembled WGS sequence"/>
</dbReference>
<reference evidence="1 2" key="1">
    <citation type="submission" date="2016-11" db="EMBL/GenBank/DDBJ databases">
        <authorList>
            <person name="Jaros S."/>
            <person name="Januszkiewicz K."/>
            <person name="Wedrychowicz H."/>
        </authorList>
    </citation>
    <scope>NUCLEOTIDE SEQUENCE [LARGE SCALE GENOMIC DNA]</scope>
    <source>
        <strain evidence="1 2">DSM 15212</strain>
    </source>
</reference>
<proteinExistence type="predicted"/>
<protein>
    <submittedName>
        <fullName evidence="1">Uncharacterized protein</fullName>
    </submittedName>
</protein>